<dbReference type="EMBL" id="JARAKH010000016">
    <property type="protein sequence ID" value="KAK8396002.1"/>
    <property type="molecule type" value="Genomic_DNA"/>
</dbReference>
<comment type="caution">
    <text evidence="2">The sequence shown here is derived from an EMBL/GenBank/DDBJ whole genome shotgun (WGS) entry which is preliminary data.</text>
</comment>
<keyword evidence="3" id="KW-1185">Reference proteome</keyword>
<sequence length="115" mass="11992">MKFPSRTRQTASRHGVPTHCVEMSTETRWPGGKSRRGAGGESAPFTTDAGSSVHHISLLVRDFTSRSSSRTTTTTTTSNNVDSSRTMSSGGVLSSLGARFGSADGSGSTGRHSSV</sequence>
<gene>
    <name evidence="2" type="ORF">O3P69_005230</name>
</gene>
<feature type="compositionally biased region" description="Polar residues" evidence="1">
    <location>
        <begin position="105"/>
        <end position="115"/>
    </location>
</feature>
<dbReference type="AlphaFoldDB" id="A0AAW0UCK4"/>
<evidence type="ECO:0000313" key="2">
    <source>
        <dbReference type="EMBL" id="KAK8396002.1"/>
    </source>
</evidence>
<protein>
    <submittedName>
        <fullName evidence="2">Uncharacterized protein</fullName>
    </submittedName>
</protein>
<feature type="compositionally biased region" description="Polar residues" evidence="1">
    <location>
        <begin position="1"/>
        <end position="12"/>
    </location>
</feature>
<organism evidence="2 3">
    <name type="scientific">Scylla paramamosain</name>
    <name type="common">Mud crab</name>
    <dbReference type="NCBI Taxonomy" id="85552"/>
    <lineage>
        <taxon>Eukaryota</taxon>
        <taxon>Metazoa</taxon>
        <taxon>Ecdysozoa</taxon>
        <taxon>Arthropoda</taxon>
        <taxon>Crustacea</taxon>
        <taxon>Multicrustacea</taxon>
        <taxon>Malacostraca</taxon>
        <taxon>Eumalacostraca</taxon>
        <taxon>Eucarida</taxon>
        <taxon>Decapoda</taxon>
        <taxon>Pleocyemata</taxon>
        <taxon>Brachyura</taxon>
        <taxon>Eubrachyura</taxon>
        <taxon>Portunoidea</taxon>
        <taxon>Portunidae</taxon>
        <taxon>Portuninae</taxon>
        <taxon>Scylla</taxon>
    </lineage>
</organism>
<proteinExistence type="predicted"/>
<evidence type="ECO:0000313" key="3">
    <source>
        <dbReference type="Proteomes" id="UP001487740"/>
    </source>
</evidence>
<evidence type="ECO:0000256" key="1">
    <source>
        <dbReference type="SAM" id="MobiDB-lite"/>
    </source>
</evidence>
<name>A0AAW0UCK4_SCYPA</name>
<accession>A0AAW0UCK4</accession>
<reference evidence="2 3" key="1">
    <citation type="submission" date="2023-03" db="EMBL/GenBank/DDBJ databases">
        <title>High-quality genome of Scylla paramamosain provides insights in environmental adaptation.</title>
        <authorList>
            <person name="Zhang L."/>
        </authorList>
    </citation>
    <scope>NUCLEOTIDE SEQUENCE [LARGE SCALE GENOMIC DNA]</scope>
    <source>
        <strain evidence="2">LZ_2023a</strain>
        <tissue evidence="2">Muscle</tissue>
    </source>
</reference>
<feature type="compositionally biased region" description="Low complexity" evidence="1">
    <location>
        <begin position="60"/>
        <end position="86"/>
    </location>
</feature>
<feature type="region of interest" description="Disordered" evidence="1">
    <location>
        <begin position="1"/>
        <end position="115"/>
    </location>
</feature>
<dbReference type="Proteomes" id="UP001487740">
    <property type="component" value="Unassembled WGS sequence"/>
</dbReference>